<keyword evidence="3 5" id="KW-0067">ATP-binding</keyword>
<dbReference type="CDD" id="cd03261">
    <property type="entry name" value="ABC_Org_Solvent_Resistant"/>
    <property type="match status" value="1"/>
</dbReference>
<dbReference type="Proteomes" id="UP000265882">
    <property type="component" value="Unassembled WGS sequence"/>
</dbReference>
<dbReference type="InterPro" id="IPR003593">
    <property type="entry name" value="AAA+_ATPase"/>
</dbReference>
<protein>
    <submittedName>
        <fullName evidence="5">ABC transporter ATP-binding protein</fullName>
    </submittedName>
</protein>
<dbReference type="GO" id="GO:0005524">
    <property type="term" value="F:ATP binding"/>
    <property type="evidence" value="ECO:0007669"/>
    <property type="project" value="UniProtKB-KW"/>
</dbReference>
<dbReference type="PROSITE" id="PS00211">
    <property type="entry name" value="ABC_TRANSPORTER_1"/>
    <property type="match status" value="1"/>
</dbReference>
<dbReference type="EMBL" id="QZKU01000144">
    <property type="protein sequence ID" value="RJP14303.1"/>
    <property type="molecule type" value="Genomic_DNA"/>
</dbReference>
<name>A0A3A4MVM7_ABYX5</name>
<reference evidence="5 6" key="1">
    <citation type="journal article" date="2017" name="ISME J.">
        <title>Energy and carbon metabolisms in a deep terrestrial subsurface fluid microbial community.</title>
        <authorList>
            <person name="Momper L."/>
            <person name="Jungbluth S.P."/>
            <person name="Lee M.D."/>
            <person name="Amend J.P."/>
        </authorList>
    </citation>
    <scope>NUCLEOTIDE SEQUENCE [LARGE SCALE GENOMIC DNA]</scope>
    <source>
        <strain evidence="5">SURF_5</strain>
    </source>
</reference>
<dbReference type="SUPFAM" id="SSF52540">
    <property type="entry name" value="P-loop containing nucleoside triphosphate hydrolases"/>
    <property type="match status" value="1"/>
</dbReference>
<keyword evidence="1" id="KW-0813">Transport</keyword>
<evidence type="ECO:0000313" key="5">
    <source>
        <dbReference type="EMBL" id="RJP14303.1"/>
    </source>
</evidence>
<dbReference type="InterPro" id="IPR017871">
    <property type="entry name" value="ABC_transporter-like_CS"/>
</dbReference>
<feature type="domain" description="ABC transporter" evidence="4">
    <location>
        <begin position="16"/>
        <end position="252"/>
    </location>
</feature>
<organism evidence="5 6">
    <name type="scientific">Abyssobacteria bacterium (strain SURF_5)</name>
    <dbReference type="NCBI Taxonomy" id="2093360"/>
    <lineage>
        <taxon>Bacteria</taxon>
        <taxon>Pseudomonadati</taxon>
        <taxon>Candidatus Hydrogenedentota</taxon>
        <taxon>Candidatus Abyssobacteria</taxon>
    </lineage>
</organism>
<dbReference type="PANTHER" id="PTHR43023:SF6">
    <property type="entry name" value="INTERMEMBRANE PHOSPHOLIPID TRANSPORT SYSTEM ATP-BINDING PROTEIN MLAF"/>
    <property type="match status" value="1"/>
</dbReference>
<evidence type="ECO:0000256" key="1">
    <source>
        <dbReference type="ARBA" id="ARBA00022448"/>
    </source>
</evidence>
<sequence>MTGRSAFESGGPEARISVRDLVVKYGDRVVLNKISLDVMAGETMVILGESGGGKSTFLKCLIGLKKPSSGKILIYGQDITKVSPEEFANIKKKFGVLFQSAALFNSMTVADNVALPLREHTRLDESVIDIMVKIKLELVGLTGAERLLPSQLSGGMRKRAGLARAMAMDPEILFFDEPSAGLDPRLAADIDSLILKLERAFHLTMVVVTHRIESAFAIADRVALIHGGDILFLGTPDEMRRSDNQIVRQFLEGAPHPEGEGRGDYLQDILRERGE</sequence>
<dbReference type="InterPro" id="IPR027417">
    <property type="entry name" value="P-loop_NTPase"/>
</dbReference>
<proteinExistence type="predicted"/>
<evidence type="ECO:0000313" key="6">
    <source>
        <dbReference type="Proteomes" id="UP000265882"/>
    </source>
</evidence>
<dbReference type="GO" id="GO:0016887">
    <property type="term" value="F:ATP hydrolysis activity"/>
    <property type="evidence" value="ECO:0007669"/>
    <property type="project" value="InterPro"/>
</dbReference>
<dbReference type="AlphaFoldDB" id="A0A3A4MVM7"/>
<dbReference type="PROSITE" id="PS50893">
    <property type="entry name" value="ABC_TRANSPORTER_2"/>
    <property type="match status" value="1"/>
</dbReference>
<evidence type="ECO:0000256" key="2">
    <source>
        <dbReference type="ARBA" id="ARBA00022741"/>
    </source>
</evidence>
<dbReference type="InterPro" id="IPR003439">
    <property type="entry name" value="ABC_transporter-like_ATP-bd"/>
</dbReference>
<gene>
    <name evidence="5" type="ORF">C4520_21540</name>
</gene>
<dbReference type="SMART" id="SM00382">
    <property type="entry name" value="AAA"/>
    <property type="match status" value="1"/>
</dbReference>
<dbReference type="Pfam" id="PF00005">
    <property type="entry name" value="ABC_tran"/>
    <property type="match status" value="1"/>
</dbReference>
<evidence type="ECO:0000259" key="4">
    <source>
        <dbReference type="PROSITE" id="PS50893"/>
    </source>
</evidence>
<accession>A0A3A4MVM7</accession>
<evidence type="ECO:0000256" key="3">
    <source>
        <dbReference type="ARBA" id="ARBA00022840"/>
    </source>
</evidence>
<comment type="caution">
    <text evidence="5">The sequence shown here is derived from an EMBL/GenBank/DDBJ whole genome shotgun (WGS) entry which is preliminary data.</text>
</comment>
<keyword evidence="2" id="KW-0547">Nucleotide-binding</keyword>
<dbReference type="PANTHER" id="PTHR43023">
    <property type="entry name" value="PROTEIN TRIGALACTOSYLDIACYLGLYCEROL 3, CHLOROPLASTIC"/>
    <property type="match status" value="1"/>
</dbReference>
<dbReference type="Gene3D" id="3.40.50.300">
    <property type="entry name" value="P-loop containing nucleotide triphosphate hydrolases"/>
    <property type="match status" value="1"/>
</dbReference>